<dbReference type="EMBL" id="JACDUR010000010">
    <property type="protein sequence ID" value="MBA2896966.1"/>
    <property type="molecule type" value="Genomic_DNA"/>
</dbReference>
<gene>
    <name evidence="1" type="ORF">HNR30_008362</name>
</gene>
<name>A0A7W0HVN2_9ACTN</name>
<protein>
    <submittedName>
        <fullName evidence="1">Uncharacterized protein</fullName>
    </submittedName>
</protein>
<evidence type="ECO:0000313" key="1">
    <source>
        <dbReference type="EMBL" id="MBA2896966.1"/>
    </source>
</evidence>
<reference evidence="1 2" key="1">
    <citation type="submission" date="2020-07" db="EMBL/GenBank/DDBJ databases">
        <title>Genomic Encyclopedia of Type Strains, Phase IV (KMG-IV): sequencing the most valuable type-strain genomes for metagenomic binning, comparative biology and taxonomic classification.</title>
        <authorList>
            <person name="Goeker M."/>
        </authorList>
    </citation>
    <scope>NUCLEOTIDE SEQUENCE [LARGE SCALE GENOMIC DNA]</scope>
    <source>
        <strain evidence="1 2">DSM 45533</strain>
    </source>
</reference>
<dbReference type="AlphaFoldDB" id="A0A7W0HVN2"/>
<comment type="caution">
    <text evidence="1">The sequence shown here is derived from an EMBL/GenBank/DDBJ whole genome shotgun (WGS) entry which is preliminary data.</text>
</comment>
<evidence type="ECO:0000313" key="2">
    <source>
        <dbReference type="Proteomes" id="UP000530928"/>
    </source>
</evidence>
<proteinExistence type="predicted"/>
<organism evidence="1 2">
    <name type="scientific">Nonomuraea soli</name>
    <dbReference type="NCBI Taxonomy" id="1032476"/>
    <lineage>
        <taxon>Bacteria</taxon>
        <taxon>Bacillati</taxon>
        <taxon>Actinomycetota</taxon>
        <taxon>Actinomycetes</taxon>
        <taxon>Streptosporangiales</taxon>
        <taxon>Streptosporangiaceae</taxon>
        <taxon>Nonomuraea</taxon>
    </lineage>
</organism>
<dbReference type="Proteomes" id="UP000530928">
    <property type="component" value="Unassembled WGS sequence"/>
</dbReference>
<accession>A0A7W0HVN2</accession>
<sequence>MPDLLDYGQIKAPATEVLMAGAELWARESGWMPGT</sequence>
<keyword evidence="2" id="KW-1185">Reference proteome</keyword>